<name>A0A2X4VA73_SERPL</name>
<evidence type="ECO:0000313" key="1">
    <source>
        <dbReference type="EMBL" id="SQI42210.1"/>
    </source>
</evidence>
<evidence type="ECO:0000313" key="2">
    <source>
        <dbReference type="Proteomes" id="UP000248897"/>
    </source>
</evidence>
<dbReference type="AlphaFoldDB" id="A0A2X4VA73"/>
<gene>
    <name evidence="1" type="ORF">NCTC12961_03533</name>
</gene>
<dbReference type="Proteomes" id="UP000248897">
    <property type="component" value="Chromosome 1"/>
</dbReference>
<protein>
    <submittedName>
        <fullName evidence="1">Uncharacterized protein</fullName>
    </submittedName>
</protein>
<organism evidence="1 2">
    <name type="scientific">Serratia plymuthica</name>
    <dbReference type="NCBI Taxonomy" id="82996"/>
    <lineage>
        <taxon>Bacteria</taxon>
        <taxon>Pseudomonadati</taxon>
        <taxon>Pseudomonadota</taxon>
        <taxon>Gammaproteobacteria</taxon>
        <taxon>Enterobacterales</taxon>
        <taxon>Yersiniaceae</taxon>
        <taxon>Serratia</taxon>
    </lineage>
</organism>
<reference evidence="1 2" key="1">
    <citation type="submission" date="2018-06" db="EMBL/GenBank/DDBJ databases">
        <authorList>
            <consortium name="Pathogen Informatics"/>
            <person name="Doyle S."/>
        </authorList>
    </citation>
    <scope>NUCLEOTIDE SEQUENCE [LARGE SCALE GENOMIC DNA]</scope>
    <source>
        <strain evidence="1 2">NCTC12961</strain>
    </source>
</reference>
<sequence length="117" mass="12589">MPVSLLDSPPAAHYSAINFVTFNQRADKGQWVSRIKNKINKLLQKRLAPLAVACAVGLAFSAQAEPLTEGITPATDASQVPAAAKLRKDTVVAGILEPQGNFNPYLFTNGWTRTLPT</sequence>
<proteinExistence type="predicted"/>
<accession>A0A2X4VA73</accession>
<dbReference type="EMBL" id="LS483469">
    <property type="protein sequence ID" value="SQI42210.1"/>
    <property type="molecule type" value="Genomic_DNA"/>
</dbReference>